<protein>
    <submittedName>
        <fullName evidence="1">Uncharacterized protein</fullName>
    </submittedName>
</protein>
<comment type="caution">
    <text evidence="1">The sequence shown here is derived from an EMBL/GenBank/DDBJ whole genome shotgun (WGS) entry which is preliminary data.</text>
</comment>
<evidence type="ECO:0000313" key="2">
    <source>
        <dbReference type="Proteomes" id="UP001172386"/>
    </source>
</evidence>
<dbReference type="Proteomes" id="UP001172386">
    <property type="component" value="Unassembled WGS sequence"/>
</dbReference>
<name>A0ACC3ADV8_9EURO</name>
<keyword evidence="2" id="KW-1185">Reference proteome</keyword>
<evidence type="ECO:0000313" key="1">
    <source>
        <dbReference type="EMBL" id="KAJ9660312.1"/>
    </source>
</evidence>
<accession>A0ACC3ADV8</accession>
<organism evidence="1 2">
    <name type="scientific">Neophaeococcomyces mojaviensis</name>
    <dbReference type="NCBI Taxonomy" id="3383035"/>
    <lineage>
        <taxon>Eukaryota</taxon>
        <taxon>Fungi</taxon>
        <taxon>Dikarya</taxon>
        <taxon>Ascomycota</taxon>
        <taxon>Pezizomycotina</taxon>
        <taxon>Eurotiomycetes</taxon>
        <taxon>Chaetothyriomycetidae</taxon>
        <taxon>Chaetothyriales</taxon>
        <taxon>Chaetothyriales incertae sedis</taxon>
        <taxon>Neophaeococcomyces</taxon>
    </lineage>
</organism>
<gene>
    <name evidence="1" type="ORF">H2198_002620</name>
</gene>
<dbReference type="EMBL" id="JAPDRQ010000032">
    <property type="protein sequence ID" value="KAJ9660312.1"/>
    <property type="molecule type" value="Genomic_DNA"/>
</dbReference>
<proteinExistence type="predicted"/>
<reference evidence="1" key="1">
    <citation type="submission" date="2022-10" db="EMBL/GenBank/DDBJ databases">
        <title>Culturing micro-colonial fungi from biological soil crusts in the Mojave desert and describing Neophaeococcomyces mojavensis, and introducing the new genera and species Taxawa tesnikishii.</title>
        <authorList>
            <person name="Kurbessoian T."/>
            <person name="Stajich J.E."/>
        </authorList>
    </citation>
    <scope>NUCLEOTIDE SEQUENCE</scope>
    <source>
        <strain evidence="1">JES_112</strain>
    </source>
</reference>
<sequence>MPSPDEPLKQGSAIALTNVRVFDGDKICGPTRVVIEQGIIGMSDAEVTSELDCENAVLLPGHIDAHVHLYGDHNLIEMARYGVTTALDMATWPIEKLNLLREKSGFTDIRSAGVPATAPGSVHSRIPTLPKEAIVANPIEAAKFVENRVNEGADYIKVIADVPGPSQEILNALVSAAHVIGDNRRKVIAHAVSRKATQMAQQAKVDMITHTPLDEAMSHDEVLQMVQDGCVSIPTLTMMAGVPILAGTDANSAPFVPANVPHGSSLHHELELLVEAGLFNLDALRAATSIPAKHFELGDRGLIEPGRRADLILINGDPLLDIRATTLIQKVWIKGKEISSNAIQDI</sequence>